<name>A0A8H6WBC7_9AGAR</name>
<keyword evidence="2" id="KW-0732">Signal</keyword>
<comment type="caution">
    <text evidence="3">The sequence shown here is derived from an EMBL/GenBank/DDBJ whole genome shotgun (WGS) entry which is preliminary data.</text>
</comment>
<evidence type="ECO:0000256" key="2">
    <source>
        <dbReference type="SAM" id="SignalP"/>
    </source>
</evidence>
<reference evidence="3" key="1">
    <citation type="submission" date="2020-05" db="EMBL/GenBank/DDBJ databases">
        <title>Mycena genomes resolve the evolution of fungal bioluminescence.</title>
        <authorList>
            <person name="Tsai I.J."/>
        </authorList>
    </citation>
    <scope>NUCLEOTIDE SEQUENCE</scope>
    <source>
        <strain evidence="3">171206Taipei</strain>
    </source>
</reference>
<dbReference type="RefSeq" id="XP_037221268.1">
    <property type="nucleotide sequence ID" value="XM_037360976.1"/>
</dbReference>
<accession>A0A8H6WBC7</accession>
<feature type="chain" id="PRO_5034849936" description="F-box domain-containing protein" evidence="2">
    <location>
        <begin position="22"/>
        <end position="391"/>
    </location>
</feature>
<proteinExistence type="predicted"/>
<organism evidence="3 4">
    <name type="scientific">Mycena indigotica</name>
    <dbReference type="NCBI Taxonomy" id="2126181"/>
    <lineage>
        <taxon>Eukaryota</taxon>
        <taxon>Fungi</taxon>
        <taxon>Dikarya</taxon>
        <taxon>Basidiomycota</taxon>
        <taxon>Agaricomycotina</taxon>
        <taxon>Agaricomycetes</taxon>
        <taxon>Agaricomycetidae</taxon>
        <taxon>Agaricales</taxon>
        <taxon>Marasmiineae</taxon>
        <taxon>Mycenaceae</taxon>
        <taxon>Mycena</taxon>
    </lineage>
</organism>
<sequence length="391" mass="43478">MGHRLGRLWNGLASLPPALLATSEQWEQLAVSEEALVDAAGHSGGIRHHIPRLRSLVLESEFDSEQALVDTDLDTLAVRALSPVLTFENARSLEHVELEHINSTVLSLPWSQLKSLTMSWVGNTRACLFILRETTCLENLTLRDLGGDELPDEGTHLRLDRLRSLIISEFAGQDMFFRRTTSYTAVLVNRLVVPALVTLSVEIFYANLVDAVRNMLIRSAPRMEGFQLIVPVLSAECRHLHQLLPASPPAWLDKLVLESVAWGALPAALRSLTVGFTHRIRHLCLKMPLKDAPIADLYLLKSTVDTKNPTPREFEWNDETQIIHLELVVSKDHDPEEEDSTVGEKGSDSDSELEEIFALVASPNGPQITIRGLPMESSLRSSPLLYSIGDD</sequence>
<dbReference type="GeneID" id="59343492"/>
<evidence type="ECO:0000256" key="1">
    <source>
        <dbReference type="SAM" id="MobiDB-lite"/>
    </source>
</evidence>
<dbReference type="EMBL" id="JACAZF010000004">
    <property type="protein sequence ID" value="KAF7306249.1"/>
    <property type="molecule type" value="Genomic_DNA"/>
</dbReference>
<keyword evidence="4" id="KW-1185">Reference proteome</keyword>
<feature type="signal peptide" evidence="2">
    <location>
        <begin position="1"/>
        <end position="21"/>
    </location>
</feature>
<feature type="region of interest" description="Disordered" evidence="1">
    <location>
        <begin position="333"/>
        <end position="353"/>
    </location>
</feature>
<dbReference type="AlphaFoldDB" id="A0A8H6WBC7"/>
<dbReference type="Proteomes" id="UP000636479">
    <property type="component" value="Unassembled WGS sequence"/>
</dbReference>
<evidence type="ECO:0000313" key="3">
    <source>
        <dbReference type="EMBL" id="KAF7306249.1"/>
    </source>
</evidence>
<evidence type="ECO:0000313" key="4">
    <source>
        <dbReference type="Proteomes" id="UP000636479"/>
    </source>
</evidence>
<evidence type="ECO:0008006" key="5">
    <source>
        <dbReference type="Google" id="ProtNLM"/>
    </source>
</evidence>
<gene>
    <name evidence="3" type="ORF">MIND_00415500</name>
</gene>
<protein>
    <recommendedName>
        <fullName evidence="5">F-box domain-containing protein</fullName>
    </recommendedName>
</protein>